<dbReference type="InterPro" id="IPR003453">
    <property type="entry name" value="ABC_MlaE_roteobac"/>
</dbReference>
<dbReference type="Proteomes" id="UP000270530">
    <property type="component" value="Chromosome"/>
</dbReference>
<feature type="transmembrane region" description="Helical" evidence="12">
    <location>
        <begin position="46"/>
        <end position="71"/>
    </location>
</feature>
<dbReference type="InterPro" id="IPR030802">
    <property type="entry name" value="Permease_MalE"/>
</dbReference>
<comment type="caution">
    <text evidence="12">Lacks conserved residue(s) required for the propagation of feature annotation.</text>
</comment>
<dbReference type="EMBL" id="AP018560">
    <property type="protein sequence ID" value="BBD79315.1"/>
    <property type="molecule type" value="Genomic_DNA"/>
</dbReference>
<evidence type="ECO:0000256" key="1">
    <source>
        <dbReference type="ARBA" id="ARBA00002460"/>
    </source>
</evidence>
<feature type="transmembrane region" description="Helical" evidence="12">
    <location>
        <begin position="239"/>
        <end position="257"/>
    </location>
</feature>
<protein>
    <recommendedName>
        <fullName evidence="5">Intermembrane phospholipid transport system permease protein MlaE</fullName>
    </recommendedName>
</protein>
<dbReference type="PANTHER" id="PTHR30188:SF4">
    <property type="entry name" value="PROTEIN TRIGALACTOSYLDIACYLGLYCEROL 1, CHLOROPLASTIC"/>
    <property type="match status" value="1"/>
</dbReference>
<reference evidence="14" key="2">
    <citation type="submission" date="2018-06" db="EMBL/GenBank/DDBJ databases">
        <title>Genome sequence of Rhodanobacteraceae bacterium strain Dysh456.</title>
        <authorList>
            <person name="Fukui M."/>
        </authorList>
    </citation>
    <scope>NUCLEOTIDE SEQUENCE [LARGE SCALE GENOMIC DNA]</scope>
    <source>
        <strain evidence="14">Dysh456</strain>
    </source>
</reference>
<feature type="transmembrane region" description="Helical" evidence="12">
    <location>
        <begin position="198"/>
        <end position="219"/>
    </location>
</feature>
<name>A0A2Z6E2M9_9GAMM</name>
<evidence type="ECO:0000256" key="12">
    <source>
        <dbReference type="RuleBase" id="RU362044"/>
    </source>
</evidence>
<keyword evidence="7" id="KW-1003">Cell membrane</keyword>
<dbReference type="GO" id="GO:0043190">
    <property type="term" value="C:ATP-binding cassette (ABC) transporter complex"/>
    <property type="evidence" value="ECO:0007669"/>
    <property type="project" value="InterPro"/>
</dbReference>
<evidence type="ECO:0000256" key="11">
    <source>
        <dbReference type="ARBA" id="ARBA00023136"/>
    </source>
</evidence>
<evidence type="ECO:0000256" key="2">
    <source>
        <dbReference type="ARBA" id="ARBA00004429"/>
    </source>
</evidence>
<accession>A0A2Z6E2M9</accession>
<gene>
    <name evidence="13" type="ORF">ALSL_0648</name>
</gene>
<dbReference type="RefSeq" id="WP_126536362.1">
    <property type="nucleotide sequence ID" value="NZ_AP018560.1"/>
</dbReference>
<comment type="subunit">
    <text evidence="4">The complex is composed of two ATP-binding proteins (MlaF), two transmembrane proteins (MlaE), two cytoplasmic solute-binding proteins (MlaB) and six periplasmic solute-binding proteins (MlaD).</text>
</comment>
<comment type="subcellular location">
    <subcellularLocation>
        <location evidence="2 12">Cell inner membrane</location>
        <topology evidence="2 12">Multi-pass membrane protein</topology>
    </subcellularLocation>
</comment>
<keyword evidence="8 12" id="KW-0997">Cell inner membrane</keyword>
<comment type="similarity">
    <text evidence="3 12">Belongs to the MlaE permease family.</text>
</comment>
<evidence type="ECO:0000256" key="7">
    <source>
        <dbReference type="ARBA" id="ARBA00022475"/>
    </source>
</evidence>
<dbReference type="AlphaFoldDB" id="A0A2Z6E2M9"/>
<evidence type="ECO:0000313" key="13">
    <source>
        <dbReference type="EMBL" id="BBD79315.1"/>
    </source>
</evidence>
<reference evidence="14" key="1">
    <citation type="submission" date="2018-04" db="EMBL/GenBank/DDBJ databases">
        <authorList>
            <person name="Watanabe M."/>
            <person name="Kojima H."/>
        </authorList>
    </citation>
    <scope>NUCLEOTIDE SEQUENCE [LARGE SCALE GENOMIC DNA]</scope>
    <source>
        <strain evidence="14">Dysh456</strain>
    </source>
</reference>
<proteinExistence type="inferred from homology"/>
<sequence>MNARSSGGHGALLSALAQIGECGLFLITLLRAVPRSLRYARELLRQIWFIGALSLTIIMVCGLFVGMVLALQLYHVLSIFGGTAATGEVVALAVYRELGPVLTALLFAGRAGTSMTAEIGLMRATDQLAAMEMMAVDPIAYVAAPRFLGGLIAMPLLACVFCATTLLGSHLVAVSWLGLDNGTFWSNMIAAVELRTDVVNGILWKSLVFGAVVSLIAVFQGYTTPPTSEGVAYATTRTVVASSITILALDFVLTAFLM</sequence>
<keyword evidence="9 12" id="KW-0812">Transmembrane</keyword>
<evidence type="ECO:0000256" key="8">
    <source>
        <dbReference type="ARBA" id="ARBA00022519"/>
    </source>
</evidence>
<keyword evidence="14" id="KW-1185">Reference proteome</keyword>
<dbReference type="OrthoDB" id="9806241at2"/>
<dbReference type="PANTHER" id="PTHR30188">
    <property type="entry name" value="ABC TRANSPORTER PERMEASE PROTEIN-RELATED"/>
    <property type="match status" value="1"/>
</dbReference>
<evidence type="ECO:0000256" key="9">
    <source>
        <dbReference type="ARBA" id="ARBA00022692"/>
    </source>
</evidence>
<keyword evidence="10 12" id="KW-1133">Transmembrane helix</keyword>
<dbReference type="NCBIfam" id="NF033619">
    <property type="entry name" value="perm_MlaE_1"/>
    <property type="match status" value="1"/>
</dbReference>
<dbReference type="GO" id="GO:0005548">
    <property type="term" value="F:phospholipid transporter activity"/>
    <property type="evidence" value="ECO:0007669"/>
    <property type="project" value="TreeGrafter"/>
</dbReference>
<evidence type="ECO:0000313" key="14">
    <source>
        <dbReference type="Proteomes" id="UP000270530"/>
    </source>
</evidence>
<dbReference type="NCBIfam" id="TIGR00056">
    <property type="entry name" value="MlaE family lipid ABC transporter permease subunit"/>
    <property type="match status" value="1"/>
</dbReference>
<evidence type="ECO:0000256" key="4">
    <source>
        <dbReference type="ARBA" id="ARBA00011380"/>
    </source>
</evidence>
<keyword evidence="11 12" id="KW-0472">Membrane</keyword>
<evidence type="ECO:0000256" key="6">
    <source>
        <dbReference type="ARBA" id="ARBA00022448"/>
    </source>
</evidence>
<keyword evidence="6" id="KW-0813">Transport</keyword>
<dbReference type="KEGG" id="rbd:ALSL_0648"/>
<dbReference type="Pfam" id="PF02405">
    <property type="entry name" value="MlaE"/>
    <property type="match status" value="1"/>
</dbReference>
<feature type="transmembrane region" description="Helical" evidence="12">
    <location>
        <begin position="12"/>
        <end position="34"/>
    </location>
</feature>
<comment type="function">
    <text evidence="1">Part of the ABC transporter complex MlaFEDB, which is involved in a phospholipid transport pathway that maintains lipid asymmetry in the outer membrane by retrograde trafficking of phospholipids from the outer membrane to the inner membrane. Probably responsible for the translocation of the substrate across the membrane.</text>
</comment>
<dbReference type="InterPro" id="IPR053408">
    <property type="entry name" value="MlaE_Permease"/>
</dbReference>
<evidence type="ECO:0000256" key="10">
    <source>
        <dbReference type="ARBA" id="ARBA00022989"/>
    </source>
</evidence>
<evidence type="ECO:0000256" key="5">
    <source>
        <dbReference type="ARBA" id="ARBA00020857"/>
    </source>
</evidence>
<organism evidence="13 14">
    <name type="scientific">Aerosticca soli</name>
    <dbReference type="NCBI Taxonomy" id="2010829"/>
    <lineage>
        <taxon>Bacteria</taxon>
        <taxon>Pseudomonadati</taxon>
        <taxon>Pseudomonadota</taxon>
        <taxon>Gammaproteobacteria</taxon>
        <taxon>Lysobacterales</taxon>
        <taxon>Rhodanobacteraceae</taxon>
        <taxon>Aerosticca</taxon>
    </lineage>
</organism>
<evidence type="ECO:0000256" key="3">
    <source>
        <dbReference type="ARBA" id="ARBA00007556"/>
    </source>
</evidence>